<protein>
    <submittedName>
        <fullName evidence="2">Uncharacterized protein</fullName>
    </submittedName>
</protein>
<gene>
    <name evidence="2" type="ORF">Moror_14879</name>
</gene>
<dbReference type="AlphaFoldDB" id="V2WHW9"/>
<evidence type="ECO:0000313" key="2">
    <source>
        <dbReference type="EMBL" id="ESK81162.1"/>
    </source>
</evidence>
<proteinExistence type="predicted"/>
<dbReference type="KEGG" id="mrr:Moror_14879"/>
<name>V2WHW9_MONRO</name>
<comment type="caution">
    <text evidence="2">The sequence shown here is derived from an EMBL/GenBank/DDBJ whole genome shotgun (WGS) entry which is preliminary data.</text>
</comment>
<feature type="compositionally biased region" description="Low complexity" evidence="1">
    <location>
        <begin position="69"/>
        <end position="85"/>
    </location>
</feature>
<accession>V2WHW9</accession>
<reference evidence="2 3" key="1">
    <citation type="journal article" date="2014" name="BMC Genomics">
        <title>Genome and secretome analysis of the hemibiotrophic fungal pathogen, Moniliophthora roreri, which causes frosty pod rot disease of cacao: mechanisms of the biotrophic and necrotrophic phases.</title>
        <authorList>
            <person name="Meinhardt L.W."/>
            <person name="Costa G.G.L."/>
            <person name="Thomazella D.P.T."/>
            <person name="Teixeira P.J.P.L."/>
            <person name="Carazzolle M.F."/>
            <person name="Schuster S.C."/>
            <person name="Carlson J.E."/>
            <person name="Guiltinan M.J."/>
            <person name="Mieczkowski P."/>
            <person name="Farmer A."/>
            <person name="Ramaraj T."/>
            <person name="Crozier J."/>
            <person name="Davis R.E."/>
            <person name="Shao J."/>
            <person name="Melnick R.L."/>
            <person name="Pereira G.A.G."/>
            <person name="Bailey B.A."/>
        </authorList>
    </citation>
    <scope>NUCLEOTIDE SEQUENCE [LARGE SCALE GENOMIC DNA]</scope>
    <source>
        <strain evidence="2 3">MCA 2997</strain>
    </source>
</reference>
<feature type="compositionally biased region" description="Low complexity" evidence="1">
    <location>
        <begin position="27"/>
        <end position="41"/>
    </location>
</feature>
<dbReference type="Proteomes" id="UP000017559">
    <property type="component" value="Unassembled WGS sequence"/>
</dbReference>
<sequence>MELEAIHEQLEMEEQEANLLQVELSISSTPNSRPMSTNSSNTPPPNPMSPEPLRGQSNSPVSPHQLPRPQCLTPPSSQSSTPLLPVCKIPLDEWSPPMNSNPPLMPSLPPLYPSIQTRIASTVSVWDVKDKEADDRDSLQNIRSRPPMPHPEAQMAEVYETLNALCATWVNTVPSTAQTTVV</sequence>
<evidence type="ECO:0000313" key="3">
    <source>
        <dbReference type="Proteomes" id="UP000017559"/>
    </source>
</evidence>
<dbReference type="HOGENOM" id="CLU_1482372_0_0_1"/>
<feature type="region of interest" description="Disordered" evidence="1">
    <location>
        <begin position="21"/>
        <end position="102"/>
    </location>
</feature>
<dbReference type="EMBL" id="AWSO01002655">
    <property type="protein sequence ID" value="ESK81162.1"/>
    <property type="molecule type" value="Genomic_DNA"/>
</dbReference>
<organism evidence="2 3">
    <name type="scientific">Moniliophthora roreri (strain MCA 2997)</name>
    <name type="common">Cocoa frosty pod rot fungus</name>
    <name type="synonym">Crinipellis roreri</name>
    <dbReference type="NCBI Taxonomy" id="1381753"/>
    <lineage>
        <taxon>Eukaryota</taxon>
        <taxon>Fungi</taxon>
        <taxon>Dikarya</taxon>
        <taxon>Basidiomycota</taxon>
        <taxon>Agaricomycotina</taxon>
        <taxon>Agaricomycetes</taxon>
        <taxon>Agaricomycetidae</taxon>
        <taxon>Agaricales</taxon>
        <taxon>Marasmiineae</taxon>
        <taxon>Marasmiaceae</taxon>
        <taxon>Moniliophthora</taxon>
    </lineage>
</organism>
<evidence type="ECO:0000256" key="1">
    <source>
        <dbReference type="SAM" id="MobiDB-lite"/>
    </source>
</evidence>
<keyword evidence="3" id="KW-1185">Reference proteome</keyword>